<evidence type="ECO:0000313" key="3">
    <source>
        <dbReference type="Proteomes" id="UP001595711"/>
    </source>
</evidence>
<dbReference type="PROSITE" id="PS50125">
    <property type="entry name" value="GUANYLATE_CYCLASE_2"/>
    <property type="match status" value="1"/>
</dbReference>
<feature type="domain" description="Guanylate cyclase" evidence="1">
    <location>
        <begin position="239"/>
        <end position="373"/>
    </location>
</feature>
<dbReference type="Pfam" id="PF00211">
    <property type="entry name" value="Guanylate_cyc"/>
    <property type="match status" value="1"/>
</dbReference>
<dbReference type="Proteomes" id="UP001595711">
    <property type="component" value="Unassembled WGS sequence"/>
</dbReference>
<name>A0ABV7VIM6_9PROT</name>
<dbReference type="InterPro" id="IPR029787">
    <property type="entry name" value="Nucleotide_cyclase"/>
</dbReference>
<dbReference type="PANTHER" id="PTHR43081:SF11">
    <property type="entry name" value="BLR2264 PROTEIN"/>
    <property type="match status" value="1"/>
</dbReference>
<dbReference type="CDD" id="cd07302">
    <property type="entry name" value="CHD"/>
    <property type="match status" value="1"/>
</dbReference>
<evidence type="ECO:0000259" key="1">
    <source>
        <dbReference type="PROSITE" id="PS50125"/>
    </source>
</evidence>
<organism evidence="2 3">
    <name type="scientific">Ferrovibrio xuzhouensis</name>
    <dbReference type="NCBI Taxonomy" id="1576914"/>
    <lineage>
        <taxon>Bacteria</taxon>
        <taxon>Pseudomonadati</taxon>
        <taxon>Pseudomonadota</taxon>
        <taxon>Alphaproteobacteria</taxon>
        <taxon>Rhodospirillales</taxon>
        <taxon>Rhodospirillaceae</taxon>
        <taxon>Ferrovibrio</taxon>
    </lineage>
</organism>
<gene>
    <name evidence="2" type="ORF">ACFOOQ_14490</name>
</gene>
<evidence type="ECO:0000313" key="2">
    <source>
        <dbReference type="EMBL" id="MFC3676762.1"/>
    </source>
</evidence>
<dbReference type="EMBL" id="JBHRYJ010000003">
    <property type="protein sequence ID" value="MFC3676762.1"/>
    <property type="molecule type" value="Genomic_DNA"/>
</dbReference>
<sequence length="422" mass="45172">MSLMHREPALSAGPLSAGPLSLEAWLVRAGLAGQPTEALVDEFAARLCAEGIPLKRIYVGTATLHPLVRARGYTWLDGQGLLDNEAMLHREPDSQPQIWLESPFRHMLVNDVPELRRPLVGADAVHDFPVLGEFAGEGYTEWLGLAYSFGWDLQRADEDFRNPGMGMISSFLTAAPGGYSPATLARLRQTVPLLALAIKSATLAQLARDVTASYIGGDAASHVLSGEIRRGMAQKIDAVILYADLRGFTAVADRLAIEPLVAMLNEYFDCLGPAIEDQGGQILKYLGDGLLASFQLADGQDPAPLCAAALTAAERALAAVDELNTCRRAAGQPALDLDIALHRGTVMYGNVGTRARLDFTLIGPAVNEASRLENLCSLLDRNLVASRSFAVSAGGAARRLQSLGLHPLRGVTEPQEVFGLED</sequence>
<keyword evidence="3" id="KW-1185">Reference proteome</keyword>
<dbReference type="PANTHER" id="PTHR43081">
    <property type="entry name" value="ADENYLATE CYCLASE, TERMINAL-DIFFERENTIATION SPECIFIC-RELATED"/>
    <property type="match status" value="1"/>
</dbReference>
<dbReference type="SMART" id="SM00044">
    <property type="entry name" value="CYCc"/>
    <property type="match status" value="1"/>
</dbReference>
<comment type="caution">
    <text evidence="2">The sequence shown here is derived from an EMBL/GenBank/DDBJ whole genome shotgun (WGS) entry which is preliminary data.</text>
</comment>
<proteinExistence type="predicted"/>
<dbReference type="Gene3D" id="3.30.70.1230">
    <property type="entry name" value="Nucleotide cyclase"/>
    <property type="match status" value="1"/>
</dbReference>
<reference evidence="3" key="1">
    <citation type="journal article" date="2019" name="Int. J. Syst. Evol. Microbiol.">
        <title>The Global Catalogue of Microorganisms (GCM) 10K type strain sequencing project: providing services to taxonomists for standard genome sequencing and annotation.</title>
        <authorList>
            <consortium name="The Broad Institute Genomics Platform"/>
            <consortium name="The Broad Institute Genome Sequencing Center for Infectious Disease"/>
            <person name="Wu L."/>
            <person name="Ma J."/>
        </authorList>
    </citation>
    <scope>NUCLEOTIDE SEQUENCE [LARGE SCALE GENOMIC DNA]</scope>
    <source>
        <strain evidence="3">KCTC 42182</strain>
    </source>
</reference>
<dbReference type="SUPFAM" id="SSF55073">
    <property type="entry name" value="Nucleotide cyclase"/>
    <property type="match status" value="1"/>
</dbReference>
<dbReference type="InterPro" id="IPR050697">
    <property type="entry name" value="Adenylyl/Guanylyl_Cyclase_3/4"/>
</dbReference>
<protein>
    <submittedName>
        <fullName evidence="2">Adenylate/guanylate cyclase domain-containing protein</fullName>
    </submittedName>
</protein>
<dbReference type="InterPro" id="IPR001054">
    <property type="entry name" value="A/G_cyclase"/>
</dbReference>
<accession>A0ABV7VIM6</accession>
<dbReference type="RefSeq" id="WP_379727903.1">
    <property type="nucleotide sequence ID" value="NZ_JBHRYJ010000003.1"/>
</dbReference>